<gene>
    <name evidence="1" type="ORF">GLW08_12710</name>
</gene>
<keyword evidence="2" id="KW-1185">Reference proteome</keyword>
<evidence type="ECO:0000313" key="1">
    <source>
        <dbReference type="EMBL" id="MYL54198.1"/>
    </source>
</evidence>
<name>A0ACC7VHD7_9BACI</name>
<sequence length="62" mass="7695">MEELKDDLIEDEHLFNSYTSLKFYYYKNLKTVKPQYEHYRQEKAYIEKAFAFLDEYINTVKV</sequence>
<dbReference type="Proteomes" id="UP000466692">
    <property type="component" value="Unassembled WGS sequence"/>
</dbReference>
<proteinExistence type="predicted"/>
<protein>
    <submittedName>
        <fullName evidence="1">Uncharacterized protein</fullName>
    </submittedName>
</protein>
<organism evidence="1 2">
    <name type="scientific">Pontibacillus yanchengensis</name>
    <dbReference type="NCBI Taxonomy" id="462910"/>
    <lineage>
        <taxon>Bacteria</taxon>
        <taxon>Bacillati</taxon>
        <taxon>Bacillota</taxon>
        <taxon>Bacilli</taxon>
        <taxon>Bacillales</taxon>
        <taxon>Bacillaceae</taxon>
        <taxon>Pontibacillus</taxon>
    </lineage>
</organism>
<comment type="caution">
    <text evidence="1">The sequence shown here is derived from an EMBL/GenBank/DDBJ whole genome shotgun (WGS) entry which is preliminary data.</text>
</comment>
<reference evidence="1" key="1">
    <citation type="submission" date="2019-11" db="EMBL/GenBank/DDBJ databases">
        <title>Genome sequences of 17 halophilic strains isolated from different environments.</title>
        <authorList>
            <person name="Furrow R.E."/>
        </authorList>
    </citation>
    <scope>NUCLEOTIDE SEQUENCE</scope>
    <source>
        <strain evidence="1">22510_22_Filter</strain>
    </source>
</reference>
<accession>A0ACC7VHD7</accession>
<dbReference type="EMBL" id="WMEU01000003">
    <property type="protein sequence ID" value="MYL54198.1"/>
    <property type="molecule type" value="Genomic_DNA"/>
</dbReference>
<evidence type="ECO:0000313" key="2">
    <source>
        <dbReference type="Proteomes" id="UP000466692"/>
    </source>
</evidence>